<dbReference type="Pfam" id="PF05043">
    <property type="entry name" value="Mga"/>
    <property type="match status" value="1"/>
</dbReference>
<dbReference type="InterPro" id="IPR007737">
    <property type="entry name" value="Mga_HTH"/>
</dbReference>
<comment type="caution">
    <text evidence="2">The sequence shown here is derived from an EMBL/GenBank/DDBJ whole genome shotgun (WGS) entry which is preliminary data.</text>
</comment>
<accession>A0A2V1MZM6</accession>
<organism evidence="2 3">
    <name type="scientific">Levilactobacillus bambusae</name>
    <dbReference type="NCBI Taxonomy" id="2024736"/>
    <lineage>
        <taxon>Bacteria</taxon>
        <taxon>Bacillati</taxon>
        <taxon>Bacillota</taxon>
        <taxon>Bacilli</taxon>
        <taxon>Lactobacillales</taxon>
        <taxon>Lactobacillaceae</taxon>
        <taxon>Levilactobacillus</taxon>
    </lineage>
</organism>
<dbReference type="RefSeq" id="WP_109250219.1">
    <property type="nucleotide sequence ID" value="NZ_QCXQ01000002.1"/>
</dbReference>
<feature type="domain" description="Mga helix-turn-helix" evidence="1">
    <location>
        <begin position="83"/>
        <end position="165"/>
    </location>
</feature>
<dbReference type="AlphaFoldDB" id="A0A2V1MZM6"/>
<keyword evidence="3" id="KW-1185">Reference proteome</keyword>
<evidence type="ECO:0000259" key="1">
    <source>
        <dbReference type="Pfam" id="PF05043"/>
    </source>
</evidence>
<evidence type="ECO:0000313" key="3">
    <source>
        <dbReference type="Proteomes" id="UP000245080"/>
    </source>
</evidence>
<name>A0A2V1MZM6_9LACO</name>
<dbReference type="OrthoDB" id="2192016at2"/>
<dbReference type="Proteomes" id="UP000245080">
    <property type="component" value="Unassembled WGS sequence"/>
</dbReference>
<evidence type="ECO:0000313" key="2">
    <source>
        <dbReference type="EMBL" id="PWG00272.1"/>
    </source>
</evidence>
<gene>
    <name evidence="2" type="ORF">DCM90_04900</name>
</gene>
<protein>
    <recommendedName>
        <fullName evidence="1">Mga helix-turn-helix domain-containing protein</fullName>
    </recommendedName>
</protein>
<sequence>MNLFDILEKNDQIQVHIIHELLDQESEIAEKTLMERQKITRFLFNTNLSQLIQRLSELDIGIQIVESRRGRTKYLALKCQADADIAQLYYSYLKESPNYRLIHDVFFQPNYTMDFLTRDLLISEPVVYRRLTCINQRLREFKIQITGTNIEGTSLQVCYFYYEFYWNSVPVEELERQLTKATVWQLVHQVEAAINVQLAHSEQLRLYLWLAVINHYPIEQPNQSLSDSILEELQDQPIINRLVARGFGRTQALFCYLFLTTQLVLTPSAQTDQLLMPSPLKKVRQTMQTVLAVGQEQYELTLDRLESTLIRNWMQTLNQLNTRFYLFSGMVFFYKRNYYQPPLTLPLSIADKRLVAHILAATQDQLGVRLTADQADNLSSIIQFCIESIKRFSPLTLKVGIYSAANYLAAQSLLTSLKDFSHLGKTVQWEVAKPDQRYDLLVTDTRAALADFHYREGYLLSGAPNLKRDARAITRLIDQGIKEVHERRPPQIEMKDLHLE</sequence>
<reference evidence="2 3" key="1">
    <citation type="journal article" date="2018" name="Int. J. Syst. Evol. Microbiol.">
        <title>Lactobacillus bambusae sp. nov., isolated from a traditional fermented Ma-bamboo shoots of Taiwan.</title>
        <authorList>
            <person name="Wang L.-T."/>
        </authorList>
    </citation>
    <scope>NUCLEOTIDE SEQUENCE [LARGE SCALE GENOMIC DNA]</scope>
    <source>
        <strain evidence="2 3">BS-W1</strain>
    </source>
</reference>
<proteinExistence type="predicted"/>
<dbReference type="EMBL" id="QCXQ01000002">
    <property type="protein sequence ID" value="PWG00272.1"/>
    <property type="molecule type" value="Genomic_DNA"/>
</dbReference>